<keyword evidence="2 5" id="KW-0349">Heme</keyword>
<dbReference type="GO" id="GO:0005506">
    <property type="term" value="F:iron ion binding"/>
    <property type="evidence" value="ECO:0007669"/>
    <property type="project" value="InterPro"/>
</dbReference>
<dbReference type="FunCoup" id="A0A7M7SYJ5">
    <property type="interactions" value="13"/>
</dbReference>
<keyword evidence="5" id="KW-0561">Oxygen transport</keyword>
<keyword evidence="3" id="KW-0479">Metal-binding</keyword>
<reference evidence="8" key="1">
    <citation type="submission" date="2015-02" db="EMBL/GenBank/DDBJ databases">
        <title>Genome sequencing for Strongylocentrotus purpuratus.</title>
        <authorList>
            <person name="Murali S."/>
            <person name="Liu Y."/>
            <person name="Vee V."/>
            <person name="English A."/>
            <person name="Wang M."/>
            <person name="Skinner E."/>
            <person name="Han Y."/>
            <person name="Muzny D.M."/>
            <person name="Worley K.C."/>
            <person name="Gibbs R.A."/>
        </authorList>
    </citation>
    <scope>NUCLEOTIDE SEQUENCE</scope>
</reference>
<dbReference type="GO" id="GO:0020037">
    <property type="term" value="F:heme binding"/>
    <property type="evidence" value="ECO:0007669"/>
    <property type="project" value="InterPro"/>
</dbReference>
<evidence type="ECO:0000256" key="3">
    <source>
        <dbReference type="ARBA" id="ARBA00022723"/>
    </source>
</evidence>
<dbReference type="InterPro" id="IPR012292">
    <property type="entry name" value="Globin/Proto"/>
</dbReference>
<dbReference type="EnsemblMetazoa" id="XM_030984851">
    <property type="protein sequence ID" value="XP_030840711"/>
    <property type="gene ID" value="LOC100892722"/>
</dbReference>
<evidence type="ECO:0000259" key="6">
    <source>
        <dbReference type="PROSITE" id="PS01033"/>
    </source>
</evidence>
<dbReference type="Pfam" id="PF00042">
    <property type="entry name" value="Globin"/>
    <property type="match status" value="1"/>
</dbReference>
<dbReference type="GeneID" id="105443162"/>
<protein>
    <recommendedName>
        <fullName evidence="6">Globin domain-containing protein</fullName>
    </recommendedName>
</protein>
<dbReference type="InterPro" id="IPR044399">
    <property type="entry name" value="Mb-like_M"/>
</dbReference>
<dbReference type="RefSeq" id="XP_030855562.1">
    <property type="nucleotide sequence ID" value="XM_030999702.1"/>
</dbReference>
<keyword evidence="4" id="KW-0408">Iron</keyword>
<proteinExistence type="inferred from homology"/>
<comment type="subunit">
    <text evidence="1">Monomer.</text>
</comment>
<organism evidence="7 8">
    <name type="scientific">Strongylocentrotus purpuratus</name>
    <name type="common">Purple sea urchin</name>
    <dbReference type="NCBI Taxonomy" id="7668"/>
    <lineage>
        <taxon>Eukaryota</taxon>
        <taxon>Metazoa</taxon>
        <taxon>Echinodermata</taxon>
        <taxon>Eleutherozoa</taxon>
        <taxon>Echinozoa</taxon>
        <taxon>Echinoidea</taxon>
        <taxon>Euechinoidea</taxon>
        <taxon>Echinacea</taxon>
        <taxon>Camarodonta</taxon>
        <taxon>Echinidea</taxon>
        <taxon>Strongylocentrotidae</taxon>
        <taxon>Strongylocentrotus</taxon>
    </lineage>
</organism>
<dbReference type="Proteomes" id="UP000007110">
    <property type="component" value="Unassembled WGS sequence"/>
</dbReference>
<evidence type="ECO:0000256" key="1">
    <source>
        <dbReference type="ARBA" id="ARBA00011245"/>
    </source>
</evidence>
<evidence type="ECO:0000256" key="2">
    <source>
        <dbReference type="ARBA" id="ARBA00022617"/>
    </source>
</evidence>
<dbReference type="InterPro" id="IPR013314">
    <property type="entry name" value="Globin_lamprey/hagfish"/>
</dbReference>
<dbReference type="PANTHER" id="PTHR46783:SF1">
    <property type="entry name" value="CYTOGLOBIN-1-RELATED"/>
    <property type="match status" value="1"/>
</dbReference>
<dbReference type="OrthoDB" id="436496at2759"/>
<dbReference type="PANTHER" id="PTHR46783">
    <property type="entry name" value="CYTOGLOBIN"/>
    <property type="match status" value="1"/>
</dbReference>
<dbReference type="SUPFAM" id="SSF46458">
    <property type="entry name" value="Globin-like"/>
    <property type="match status" value="1"/>
</dbReference>
<dbReference type="PROSITE" id="PS01033">
    <property type="entry name" value="GLOBIN"/>
    <property type="match status" value="1"/>
</dbReference>
<evidence type="ECO:0000256" key="5">
    <source>
        <dbReference type="RuleBase" id="RU000356"/>
    </source>
</evidence>
<dbReference type="KEGG" id="spu:105443162"/>
<dbReference type="EnsemblMetazoa" id="XM_030999702">
    <property type="protein sequence ID" value="XP_030855562"/>
    <property type="gene ID" value="LOC105443162"/>
</dbReference>
<accession>A0A7M7SYJ5</accession>
<dbReference type="GO" id="GO:0015671">
    <property type="term" value="P:oxygen transport"/>
    <property type="evidence" value="ECO:0000318"/>
    <property type="project" value="GO_Central"/>
</dbReference>
<dbReference type="RefSeq" id="XP_030840711.1">
    <property type="nucleotide sequence ID" value="XM_030984851.1"/>
</dbReference>
<comment type="similarity">
    <text evidence="5">Belongs to the globin family.</text>
</comment>
<keyword evidence="5" id="KW-0813">Transport</keyword>
<dbReference type="GeneID" id="100892722"/>
<dbReference type="Gene3D" id="1.10.490.10">
    <property type="entry name" value="Globins"/>
    <property type="match status" value="1"/>
</dbReference>
<dbReference type="PRINTS" id="PR00188">
    <property type="entry name" value="PLANTGLOBIN"/>
</dbReference>
<keyword evidence="8" id="KW-1185">Reference proteome</keyword>
<dbReference type="InParanoid" id="A0A7M7SYJ5"/>
<dbReference type="GO" id="GO:0016491">
    <property type="term" value="F:oxidoreductase activity"/>
    <property type="evidence" value="ECO:0007669"/>
    <property type="project" value="UniProtKB-ARBA"/>
</dbReference>
<dbReference type="GO" id="GO:0019825">
    <property type="term" value="F:oxygen binding"/>
    <property type="evidence" value="ECO:0000318"/>
    <property type="project" value="GO_Central"/>
</dbReference>
<dbReference type="KEGG" id="spu:100892722"/>
<dbReference type="CDD" id="cd01040">
    <property type="entry name" value="Mb-like"/>
    <property type="match status" value="1"/>
</dbReference>
<dbReference type="OMA" id="YEELGWP"/>
<reference evidence="7" key="2">
    <citation type="submission" date="2021-01" db="UniProtKB">
        <authorList>
            <consortium name="EnsemblMetazoa"/>
        </authorList>
    </citation>
    <scope>IDENTIFICATION</scope>
</reference>
<evidence type="ECO:0000313" key="8">
    <source>
        <dbReference type="Proteomes" id="UP000007110"/>
    </source>
</evidence>
<evidence type="ECO:0000256" key="4">
    <source>
        <dbReference type="ARBA" id="ARBA00023004"/>
    </source>
</evidence>
<dbReference type="InterPro" id="IPR000971">
    <property type="entry name" value="Globin"/>
</dbReference>
<feature type="domain" description="Globin" evidence="6">
    <location>
        <begin position="41"/>
        <end position="189"/>
    </location>
</feature>
<name>A0A7M7SYJ5_STRPU</name>
<dbReference type="InterPro" id="IPR009050">
    <property type="entry name" value="Globin-like_sf"/>
</dbReference>
<dbReference type="GO" id="GO:0001666">
    <property type="term" value="P:response to hypoxia"/>
    <property type="evidence" value="ECO:0000318"/>
    <property type="project" value="GO_Central"/>
</dbReference>
<dbReference type="AlphaFoldDB" id="A0A7M7SYJ5"/>
<evidence type="ECO:0000313" key="7">
    <source>
        <dbReference type="EnsemblMetazoa" id="XP_030840711"/>
    </source>
</evidence>
<dbReference type="GO" id="GO:0005344">
    <property type="term" value="F:oxygen carrier activity"/>
    <property type="evidence" value="ECO:0000318"/>
    <property type="project" value="GO_Central"/>
</dbReference>
<sequence length="198" mass="22849">MAESDNDIPGGNIFKQAWVTITSFFGSFLSSDDDVIDETTGLTKQQKALIKKSWTYVLEDKLRIGVIIFIKLFKAFPASQQLFEKLKDYTDFEELARNKKMKAHATRVMAALTSLVENIDQPDILDELLRNTSVTHYRMRMPPHYFEDLGGVIIEALVENLGDKFTPKTKEAWLIYYGYMCRIMLEEMEELEPSNDDD</sequence>